<dbReference type="Proteomes" id="UP000256294">
    <property type="component" value="Unassembled WGS sequence"/>
</dbReference>
<keyword evidence="2" id="KW-1185">Reference proteome</keyword>
<dbReference type="AlphaFoldDB" id="A0A3D9UUX9"/>
<evidence type="ECO:0000313" key="2">
    <source>
        <dbReference type="Proteomes" id="UP000256294"/>
    </source>
</evidence>
<reference evidence="1 2" key="1">
    <citation type="submission" date="2018-08" db="EMBL/GenBank/DDBJ databases">
        <title>Genomic Encyclopedia of Archaeal and Bacterial Type Strains, Phase II (KMG-II): from individual species to whole genera.</title>
        <authorList>
            <person name="Goeker M."/>
        </authorList>
    </citation>
    <scope>NUCLEOTIDE SEQUENCE [LARGE SCALE GENOMIC DNA]</scope>
    <source>
        <strain evidence="1 2">DSM 17905</strain>
    </source>
</reference>
<dbReference type="Pfam" id="PF13551">
    <property type="entry name" value="HTH_29"/>
    <property type="match status" value="1"/>
</dbReference>
<accession>A0A3D9UUX9</accession>
<proteinExistence type="predicted"/>
<sequence>MIHTNNPIIKHKAGLLNLAEELGNVSKACKVMGVSRDAFYRYRELAEQGGVYILPLMISTLRKQKRCHRKLMVSVNVFTKRYYRSFIKLRFVRSFIATLKRYNLLLMNGCITIIMFELTKEKCAVVEHQ</sequence>
<gene>
    <name evidence="1" type="ORF">BDD26_3480</name>
</gene>
<comment type="caution">
    <text evidence="1">The sequence shown here is derived from an EMBL/GenBank/DDBJ whole genome shotgun (WGS) entry which is preliminary data.</text>
</comment>
<evidence type="ECO:0000313" key="1">
    <source>
        <dbReference type="EMBL" id="REF28551.1"/>
    </source>
</evidence>
<organism evidence="1 2">
    <name type="scientific">Xenorhabdus cabanillasii</name>
    <dbReference type="NCBI Taxonomy" id="351673"/>
    <lineage>
        <taxon>Bacteria</taxon>
        <taxon>Pseudomonadati</taxon>
        <taxon>Pseudomonadota</taxon>
        <taxon>Gammaproteobacteria</taxon>
        <taxon>Enterobacterales</taxon>
        <taxon>Morganellaceae</taxon>
        <taxon>Xenorhabdus</taxon>
    </lineage>
</organism>
<protein>
    <submittedName>
        <fullName evidence="1">Winged helix-turn helix protein</fullName>
    </submittedName>
</protein>
<name>A0A3D9UUX9_9GAMM</name>
<dbReference type="EMBL" id="QTUB01000001">
    <property type="protein sequence ID" value="REF28551.1"/>
    <property type="molecule type" value="Genomic_DNA"/>
</dbReference>